<protein>
    <submittedName>
        <fullName evidence="1">Helix-hairpin-helix domain-containing protein</fullName>
    </submittedName>
</protein>
<evidence type="ECO:0000313" key="2">
    <source>
        <dbReference type="Proteomes" id="UP000267469"/>
    </source>
</evidence>
<dbReference type="InterPro" id="IPR010994">
    <property type="entry name" value="RuvA_2-like"/>
</dbReference>
<proteinExistence type="predicted"/>
<evidence type="ECO:0000313" key="1">
    <source>
        <dbReference type="EMBL" id="RNL85664.1"/>
    </source>
</evidence>
<dbReference type="PANTHER" id="PTHR21180:SF32">
    <property type="entry name" value="ENDONUCLEASE_EXONUCLEASE_PHOSPHATASE FAMILY DOMAIN-CONTAINING PROTEIN 1"/>
    <property type="match status" value="1"/>
</dbReference>
<dbReference type="GO" id="GO:0015628">
    <property type="term" value="P:protein secretion by the type II secretion system"/>
    <property type="evidence" value="ECO:0007669"/>
    <property type="project" value="TreeGrafter"/>
</dbReference>
<dbReference type="Proteomes" id="UP000267469">
    <property type="component" value="Unassembled WGS sequence"/>
</dbReference>
<name>A0A3N0ECV4_SINP1</name>
<dbReference type="InterPro" id="IPR051675">
    <property type="entry name" value="Endo/Exo/Phosphatase_dom_1"/>
</dbReference>
<keyword evidence="2" id="KW-1185">Reference proteome</keyword>
<organism evidence="1 2">
    <name type="scientific">Sinomicrobium pectinilyticum</name>
    <dbReference type="NCBI Taxonomy" id="1084421"/>
    <lineage>
        <taxon>Bacteria</taxon>
        <taxon>Pseudomonadati</taxon>
        <taxon>Bacteroidota</taxon>
        <taxon>Flavobacteriia</taxon>
        <taxon>Flavobacteriales</taxon>
        <taxon>Flavobacteriaceae</taxon>
        <taxon>Sinomicrobium</taxon>
    </lineage>
</organism>
<dbReference type="EMBL" id="RJTM01000086">
    <property type="protein sequence ID" value="RNL85664.1"/>
    <property type="molecule type" value="Genomic_DNA"/>
</dbReference>
<comment type="caution">
    <text evidence="1">The sequence shown here is derived from an EMBL/GenBank/DDBJ whole genome shotgun (WGS) entry which is preliminary data.</text>
</comment>
<reference evidence="1 2" key="1">
    <citation type="submission" date="2018-10" db="EMBL/GenBank/DDBJ databases">
        <title>Sinomicrobium pectinilyticum sp. nov., a pectinase-producing bacterium isolated from alkaline and saline soil, and emended description of the genus Sinomicrobium.</title>
        <authorList>
            <person name="Cheng B."/>
            <person name="Li C."/>
            <person name="Lai Q."/>
            <person name="Du M."/>
            <person name="Shao Z."/>
            <person name="Xu P."/>
            <person name="Yang C."/>
        </authorList>
    </citation>
    <scope>NUCLEOTIDE SEQUENCE [LARGE SCALE GENOMIC DNA]</scope>
    <source>
        <strain evidence="1 2">5DNS001</strain>
    </source>
</reference>
<accession>A0A3N0ECV4</accession>
<dbReference type="Pfam" id="PF12836">
    <property type="entry name" value="HHH_3"/>
    <property type="match status" value="2"/>
</dbReference>
<dbReference type="RefSeq" id="WP_123216342.1">
    <property type="nucleotide sequence ID" value="NZ_RJTM01000086.1"/>
</dbReference>
<dbReference type="AlphaFoldDB" id="A0A3N0ECV4"/>
<dbReference type="SUPFAM" id="SSF47781">
    <property type="entry name" value="RuvA domain 2-like"/>
    <property type="match status" value="3"/>
</dbReference>
<dbReference type="PANTHER" id="PTHR21180">
    <property type="entry name" value="ENDONUCLEASE/EXONUCLEASE/PHOSPHATASE FAMILY DOMAIN-CONTAINING PROTEIN 1"/>
    <property type="match status" value="1"/>
</dbReference>
<sequence>MKIWSHFRFDKKERSGIFFLLLLILIVQGIYLASGFLFPVKEKEVKEEELNAFRARIDSFRHRERKHDTIYPFNPNYLSDHKAYMLGMNVAEIDRLYAYRQTGGFVRSASEFAEVTGIPDSLLRKIAPYFRFPDFAKKQRSKRPDRSGRAAAQSRAIQDLNRATARDLRSVSGVGEKLSGRIVKYRDLLGGFFLDEQLYEVYGLDSVTVQRIMEQFRVVESPAVEKLDINSASRKDLASLVYLSWEEAGKIIVYRSAVDKIKSIDELRKIEDFPDEKIDRIKLYLTTQ</sequence>
<dbReference type="OrthoDB" id="981124at2"/>
<gene>
    <name evidence="1" type="ORF">ED312_12440</name>
</gene>
<dbReference type="GO" id="GO:0015627">
    <property type="term" value="C:type II protein secretion system complex"/>
    <property type="evidence" value="ECO:0007669"/>
    <property type="project" value="TreeGrafter"/>
</dbReference>
<dbReference type="Gene3D" id="1.10.150.280">
    <property type="entry name" value="AF1531-like domain"/>
    <property type="match status" value="2"/>
</dbReference>